<evidence type="ECO:0000259" key="1">
    <source>
        <dbReference type="Pfam" id="PF20468"/>
    </source>
</evidence>
<dbReference type="AlphaFoldDB" id="A0A812ESD1"/>
<proteinExistence type="predicted"/>
<dbReference type="OrthoDB" id="8581967at2759"/>
<comment type="caution">
    <text evidence="2">The sequence shown here is derived from an EMBL/GenBank/DDBJ whole genome shotgun (WGS) entry which is preliminary data.</text>
</comment>
<dbReference type="EMBL" id="CAHIKZ030005482">
    <property type="protein sequence ID" value="CAE1326570.1"/>
    <property type="molecule type" value="Genomic_DNA"/>
</dbReference>
<gene>
    <name evidence="2" type="ORF">SPHA_76141</name>
</gene>
<sequence>MLFLEPLWKVFPAFRKEDIDRVFNEQHYGNVNRVWMGSGLIVVSTDGGQRLHTICTQPVSSLMSSSHWSISIQLEQAVLDVLISSASGNSDIITNLYVVQSNGSVQCWQLGQENYAWKCIYRLSIQTTGMRLLSPSDCVTEVPSSQSIVLTNVCLLVDHNILFWCERNGPRSHRSHSIYKVQLPGCGDDINSLGKHIEQTEILRNCPPCSLLTFKHSILIVPEEMMNGSAPFGIIYTPMEESCTLIFGKKLVQHQVFVKSGEPLSFKSLLMQYQKELRKTMSQFPAVLGSVFHPVNNQLHIIHQGGQLVTWLEPTAATKEMQCRHLCNFRGVDPKAKWLLSYTYLMATSANEARIWSLVTGESFPLMSIPERLGTFVLQNSMQLSGLFTKKNIFICQKKAEEYKTDCLPQGNQYRTEALNVAALDQERCKKPSGETLHKLQNLQTEWADKRYQQPTTMYTQLTDPFLDSYWQLESLWQNTVNCDEQVTIILPQHLQTRQIQMMILASQQPMLVLNSFKNILDLEADVNEKTLPMWQFILGLDNNDADKININLQLFETLCQLFFIEDPQYLVIFVDKAQLAYKFNVGVAAFTRERNVKKVYAQANACLPPPEASKHLWDAVEAKVQLILKSESGHSALKGQDLLLTYDHWESALSHLRQCIDDKQLFRQLLHFTLKALAKENILDKYIADLSGLLSVSGNISLMALIHELMDSTNRGETLLPTSTQKSSENKVTEPLFEDSPDIPYSCLQMALCSLDSMSLKMSPADSTATFDEDLSPEIKLEEIYRIPIDA</sequence>
<keyword evidence="3" id="KW-1185">Reference proteome</keyword>
<feature type="domain" description="BLOC-2 complex member HPS6 C-terminal" evidence="1">
    <location>
        <begin position="486"/>
        <end position="695"/>
    </location>
</feature>
<evidence type="ECO:0000313" key="3">
    <source>
        <dbReference type="Proteomes" id="UP000597762"/>
    </source>
</evidence>
<dbReference type="GO" id="GO:0031084">
    <property type="term" value="C:BLOC-2 complex"/>
    <property type="evidence" value="ECO:0007669"/>
    <property type="project" value="TreeGrafter"/>
</dbReference>
<dbReference type="PANTHER" id="PTHR14696">
    <property type="entry name" value="HERMANSKY-PUDLAK SYNDROME 6 PROTEIN"/>
    <property type="match status" value="1"/>
</dbReference>
<dbReference type="Pfam" id="PF20468">
    <property type="entry name" value="HPS6_C"/>
    <property type="match status" value="1"/>
</dbReference>
<dbReference type="InterPro" id="IPR017218">
    <property type="entry name" value="BLOC-2_complex_Hps6_subunit"/>
</dbReference>
<dbReference type="InterPro" id="IPR046822">
    <property type="entry name" value="HPS6_C"/>
</dbReference>
<evidence type="ECO:0000313" key="2">
    <source>
        <dbReference type="EMBL" id="CAE1326570.1"/>
    </source>
</evidence>
<organism evidence="2 3">
    <name type="scientific">Acanthosepion pharaonis</name>
    <name type="common">Pharaoh cuttlefish</name>
    <name type="synonym">Sepia pharaonis</name>
    <dbReference type="NCBI Taxonomy" id="158019"/>
    <lineage>
        <taxon>Eukaryota</taxon>
        <taxon>Metazoa</taxon>
        <taxon>Spiralia</taxon>
        <taxon>Lophotrochozoa</taxon>
        <taxon>Mollusca</taxon>
        <taxon>Cephalopoda</taxon>
        <taxon>Coleoidea</taxon>
        <taxon>Decapodiformes</taxon>
        <taxon>Sepiida</taxon>
        <taxon>Sepiina</taxon>
        <taxon>Sepiidae</taxon>
        <taxon>Acanthosepion</taxon>
    </lineage>
</organism>
<dbReference type="PANTHER" id="PTHR14696:SF2">
    <property type="entry name" value="BLOC-2 COMPLEX MEMBER HPS6"/>
    <property type="match status" value="1"/>
</dbReference>
<name>A0A812ESD1_ACAPH</name>
<protein>
    <recommendedName>
        <fullName evidence="1">BLOC-2 complex member HPS6 C-terminal domain-containing protein</fullName>
    </recommendedName>
</protein>
<dbReference type="GO" id="GO:0032418">
    <property type="term" value="P:lysosome localization"/>
    <property type="evidence" value="ECO:0007669"/>
    <property type="project" value="TreeGrafter"/>
</dbReference>
<accession>A0A812ESD1</accession>
<dbReference type="Proteomes" id="UP000597762">
    <property type="component" value="Unassembled WGS sequence"/>
</dbReference>
<dbReference type="GO" id="GO:0072657">
    <property type="term" value="P:protein localization to membrane"/>
    <property type="evidence" value="ECO:0007669"/>
    <property type="project" value="TreeGrafter"/>
</dbReference>
<reference evidence="2" key="1">
    <citation type="submission" date="2021-01" db="EMBL/GenBank/DDBJ databases">
        <authorList>
            <person name="Li R."/>
            <person name="Bekaert M."/>
        </authorList>
    </citation>
    <scope>NUCLEOTIDE SEQUENCE</scope>
    <source>
        <strain evidence="2">Farmed</strain>
    </source>
</reference>
<dbReference type="GO" id="GO:0005765">
    <property type="term" value="C:lysosomal membrane"/>
    <property type="evidence" value="ECO:0007669"/>
    <property type="project" value="TreeGrafter"/>
</dbReference>